<reference evidence="1 2" key="1">
    <citation type="submission" date="2019-03" db="EMBL/GenBank/DDBJ databases">
        <authorList>
            <person name="Kim M.K.M."/>
        </authorList>
    </citation>
    <scope>NUCLEOTIDE SEQUENCE [LARGE SCALE GENOMIC DNA]</scope>
    <source>
        <strain evidence="1 2">17J68-15</strain>
    </source>
</reference>
<evidence type="ECO:0000313" key="2">
    <source>
        <dbReference type="Proteomes" id="UP000295164"/>
    </source>
</evidence>
<gene>
    <name evidence="1" type="ORF">E0486_14790</name>
</gene>
<comment type="caution">
    <text evidence="1">The sequence shown here is derived from an EMBL/GenBank/DDBJ whole genome shotgun (WGS) entry which is preliminary data.</text>
</comment>
<dbReference type="Proteomes" id="UP000295164">
    <property type="component" value="Unassembled WGS sequence"/>
</dbReference>
<dbReference type="AlphaFoldDB" id="A0A4R4E101"/>
<evidence type="ECO:0000313" key="1">
    <source>
        <dbReference type="EMBL" id="TCZ68102.1"/>
    </source>
</evidence>
<sequence>MLLFLLLTAAVRAGAQLPGSNGRVKTLALRTDSLQLDSLSLVPGTVQVEGVPDSLFTVDPARGLLRWKQRPAGDSVRVRYRVFPFRLGAVAQRMRYDSIRLFSYLRPFEPDDGKDPASSRGLFNFGNLQYNGSFGRGIAFGNAQDAVVNSNFNLQLSGMLADSIEIAAAITDNNMPIQPDGTTQQLNEFDQVFLQFSKKNWKLNLGDIDLRQNNLYFLNFYKRLQGVTFQTNYGLGGGSKGSTLVSCSIAKGKFFRNIIDAVSRPDLQLEGNQGPFRLHGANNEYFFIVLANSERVFLDGVLLQRGEDQDYVINYNTAEVTFTPKHLISKDSRIQIEFEYADRNFLNSNLYAFQTLDLGPKLSLKIGAFQNADAKNSSINQTIDEPQRRFLANIGDSIDQAFYPNIVFDSFARNRILYEKVYVTGGTVPDSFYRYSTDSINARYSLSFTDVGAGRGNYVPDFNGANGKVYKYVAPVNSLRQGSFEPVVRLVTPKKQQVVSMAADYRFNDRNTLHAEMGMSNYSANTFSMRDAADDRGFAGRLQYTNRARLSKARGLELTTTVDFEHEQAQFRPLERLRYVEFSREWGLPLEAVAVPADETIARLSAALQDNRKHSFSYQLMSYRRNTDYQGLQQIIQHGFVLGGWTFANELAVTAFRNSRDKGRFLRPVIDVSRTLESLRNVKLGLRYSLEDNEVRNKALDTVTATSFSFEQWTAYLKTDEARRNRYTLTFFTRSDKYPFEKGLVRGDRSYNTSFGAELLANEHHQVIFNATYRQLDVFNNKVSRQQKDRTFLGRVEYQVNELRGFVTGNLLYEVGAGQEQRRDITYYEVPPGKGEFAWNDYNGDGIQQLNEFEPAQFPDQAKWIRIFIPTTDFLKANYTTLNYSFQFTPRNLYPGSDRGRFIKRFTWQTALQKTKKGIAKGDVDFNPFKYSLQDTALITAATSLNNTLSFNRFSQKWGLDLSNLQNTGKSLLTYGYESRRLNDWLLKLRWNLSPSFTVNLNTKLGSNSLFTPSFNNRNYAISGQSTEPQLVYLRGSTFRVQAGYKLDLRRNENGYGGERSTAHSLNLDSKYSVLQNASVSTRFTYSNIDYPFAPNSTVSYIMLEGLLPGRNFLWSADFTKRLFRNIEVNLQYEGRKAGASNTVHIGRASLRALF</sequence>
<keyword evidence="2" id="KW-1185">Reference proteome</keyword>
<dbReference type="OrthoDB" id="9815802at2"/>
<proteinExistence type="predicted"/>
<protein>
    <submittedName>
        <fullName evidence="1">Uncharacterized protein</fullName>
    </submittedName>
</protein>
<accession>A0A4R4E101</accession>
<dbReference type="EMBL" id="SKFH01000030">
    <property type="protein sequence ID" value="TCZ68102.1"/>
    <property type="molecule type" value="Genomic_DNA"/>
</dbReference>
<organism evidence="1 2">
    <name type="scientific">Flaviaesturariibacter aridisoli</name>
    <dbReference type="NCBI Taxonomy" id="2545761"/>
    <lineage>
        <taxon>Bacteria</taxon>
        <taxon>Pseudomonadati</taxon>
        <taxon>Bacteroidota</taxon>
        <taxon>Chitinophagia</taxon>
        <taxon>Chitinophagales</taxon>
        <taxon>Chitinophagaceae</taxon>
        <taxon>Flaviaestuariibacter</taxon>
    </lineage>
</organism>
<name>A0A4R4E101_9BACT</name>